<feature type="transmembrane region" description="Helical" evidence="5">
    <location>
        <begin position="104"/>
        <end position="126"/>
    </location>
</feature>
<dbReference type="AlphaFoldDB" id="A0A7W1WNG9"/>
<accession>A0A7W1WNG9</accession>
<dbReference type="InterPro" id="IPR052165">
    <property type="entry name" value="Membrane_assoc_protease"/>
</dbReference>
<name>A0A7W1WNG9_9BACL</name>
<gene>
    <name evidence="8" type="ORF">H1191_02325</name>
</gene>
<evidence type="ECO:0000259" key="7">
    <source>
        <dbReference type="Pfam" id="PF24961"/>
    </source>
</evidence>
<dbReference type="InterPro" id="IPR056739">
    <property type="entry name" value="NfeD_membrane"/>
</dbReference>
<protein>
    <recommendedName>
        <fullName evidence="10">NfeD-like C-terminal domain-containing protein</fullName>
    </recommendedName>
</protein>
<evidence type="ECO:0000256" key="4">
    <source>
        <dbReference type="ARBA" id="ARBA00023136"/>
    </source>
</evidence>
<dbReference type="PANTHER" id="PTHR33507">
    <property type="entry name" value="INNER MEMBRANE PROTEIN YBBJ"/>
    <property type="match status" value="1"/>
</dbReference>
<dbReference type="PANTHER" id="PTHR33507:SF3">
    <property type="entry name" value="INNER MEMBRANE PROTEIN YBBJ"/>
    <property type="match status" value="1"/>
</dbReference>
<dbReference type="EMBL" id="JACEIQ010000001">
    <property type="protein sequence ID" value="MBA4493150.1"/>
    <property type="molecule type" value="Genomic_DNA"/>
</dbReference>
<evidence type="ECO:0000256" key="2">
    <source>
        <dbReference type="ARBA" id="ARBA00022692"/>
    </source>
</evidence>
<dbReference type="Pfam" id="PF24961">
    <property type="entry name" value="NfeD_membrane"/>
    <property type="match status" value="1"/>
</dbReference>
<sequence length="216" mass="22920">MDMIVSIVTNPYLVTMLITLGLIGVGLEFFSPGFGVPGIIGLGAFALYFFGTYMAGSSGWGTLALFVAGGILLILEIFVLAFGVLGILGFSAMVGAIISAASSVWMGVVSLAIGIVLAALILWLAIRLFGLKPSWNKLILQSSQKNEQGYTSSEDRRELLGKIGVTITPLRPSGFAEFDGQREDVVSEGDIVPHGAKVKVIRVEGARVVVRKVEDQ</sequence>
<dbReference type="Gene3D" id="2.40.50.140">
    <property type="entry name" value="Nucleic acid-binding proteins"/>
    <property type="match status" value="1"/>
</dbReference>
<feature type="transmembrane region" description="Helical" evidence="5">
    <location>
        <begin position="65"/>
        <end position="98"/>
    </location>
</feature>
<dbReference type="SUPFAM" id="SSF141322">
    <property type="entry name" value="NfeD domain-like"/>
    <property type="match status" value="1"/>
</dbReference>
<organism evidence="8 9">
    <name type="scientific">Paenactinomyces guangxiensis</name>
    <dbReference type="NCBI Taxonomy" id="1490290"/>
    <lineage>
        <taxon>Bacteria</taxon>
        <taxon>Bacillati</taxon>
        <taxon>Bacillota</taxon>
        <taxon>Bacilli</taxon>
        <taxon>Bacillales</taxon>
        <taxon>Thermoactinomycetaceae</taxon>
        <taxon>Paenactinomyces</taxon>
    </lineage>
</organism>
<feature type="domain" description="NfeD integral membrane" evidence="7">
    <location>
        <begin position="13"/>
        <end position="127"/>
    </location>
</feature>
<comment type="subcellular location">
    <subcellularLocation>
        <location evidence="1">Membrane</location>
        <topology evidence="1">Multi-pass membrane protein</topology>
    </subcellularLocation>
</comment>
<dbReference type="Proteomes" id="UP000535491">
    <property type="component" value="Unassembled WGS sequence"/>
</dbReference>
<dbReference type="Pfam" id="PF01957">
    <property type="entry name" value="NfeD"/>
    <property type="match status" value="1"/>
</dbReference>
<evidence type="ECO:0008006" key="10">
    <source>
        <dbReference type="Google" id="ProtNLM"/>
    </source>
</evidence>
<feature type="domain" description="NfeD-like C-terminal" evidence="6">
    <location>
        <begin position="158"/>
        <end position="212"/>
    </location>
</feature>
<evidence type="ECO:0000256" key="1">
    <source>
        <dbReference type="ARBA" id="ARBA00004141"/>
    </source>
</evidence>
<dbReference type="GO" id="GO:0005886">
    <property type="term" value="C:plasma membrane"/>
    <property type="evidence" value="ECO:0007669"/>
    <property type="project" value="TreeGrafter"/>
</dbReference>
<dbReference type="InterPro" id="IPR002810">
    <property type="entry name" value="NfeD-like_C"/>
</dbReference>
<feature type="transmembrane region" description="Helical" evidence="5">
    <location>
        <begin position="12"/>
        <end position="30"/>
    </location>
</feature>
<evidence type="ECO:0000256" key="5">
    <source>
        <dbReference type="SAM" id="Phobius"/>
    </source>
</evidence>
<reference evidence="8 9" key="1">
    <citation type="submission" date="2020-07" db="EMBL/GenBank/DDBJ databases">
        <authorList>
            <person name="Feng H."/>
        </authorList>
    </citation>
    <scope>NUCLEOTIDE SEQUENCE [LARGE SCALE GENOMIC DNA]</scope>
    <source>
        <strain evidence="9">s-10</strain>
    </source>
</reference>
<evidence type="ECO:0000256" key="3">
    <source>
        <dbReference type="ARBA" id="ARBA00022989"/>
    </source>
</evidence>
<comment type="caution">
    <text evidence="8">The sequence shown here is derived from an EMBL/GenBank/DDBJ whole genome shotgun (WGS) entry which is preliminary data.</text>
</comment>
<dbReference type="InterPro" id="IPR012340">
    <property type="entry name" value="NA-bd_OB-fold"/>
</dbReference>
<keyword evidence="2 5" id="KW-0812">Transmembrane</keyword>
<evidence type="ECO:0000313" key="8">
    <source>
        <dbReference type="EMBL" id="MBA4493150.1"/>
    </source>
</evidence>
<keyword evidence="9" id="KW-1185">Reference proteome</keyword>
<proteinExistence type="predicted"/>
<evidence type="ECO:0000259" key="6">
    <source>
        <dbReference type="Pfam" id="PF01957"/>
    </source>
</evidence>
<keyword evidence="4 5" id="KW-0472">Membrane</keyword>
<keyword evidence="3 5" id="KW-1133">Transmembrane helix</keyword>
<feature type="transmembrane region" description="Helical" evidence="5">
    <location>
        <begin position="36"/>
        <end position="53"/>
    </location>
</feature>
<evidence type="ECO:0000313" key="9">
    <source>
        <dbReference type="Proteomes" id="UP000535491"/>
    </source>
</evidence>